<name>A0A7S3AII1_9EUKA</name>
<proteinExistence type="inferred from homology"/>
<evidence type="ECO:0000313" key="11">
    <source>
        <dbReference type="EMBL" id="CAE0105646.1"/>
    </source>
</evidence>
<evidence type="ECO:0000256" key="4">
    <source>
        <dbReference type="ARBA" id="ARBA00022679"/>
    </source>
</evidence>
<evidence type="ECO:0000256" key="2">
    <source>
        <dbReference type="ARBA" id="ARBA00008661"/>
    </source>
</evidence>
<evidence type="ECO:0000256" key="8">
    <source>
        <dbReference type="ARBA" id="ARBA00023034"/>
    </source>
</evidence>
<dbReference type="EC" id="2.4.1.-" evidence="10"/>
<reference evidence="11" key="1">
    <citation type="submission" date="2021-01" db="EMBL/GenBank/DDBJ databases">
        <authorList>
            <person name="Corre E."/>
            <person name="Pelletier E."/>
            <person name="Niang G."/>
            <person name="Scheremetjew M."/>
            <person name="Finn R."/>
            <person name="Kale V."/>
            <person name="Holt S."/>
            <person name="Cochrane G."/>
            <person name="Meng A."/>
            <person name="Brown T."/>
            <person name="Cohen L."/>
        </authorList>
    </citation>
    <scope>NUCLEOTIDE SEQUENCE</scope>
    <source>
        <strain evidence="11">CCMP281</strain>
    </source>
</reference>
<evidence type="ECO:0000256" key="10">
    <source>
        <dbReference type="RuleBase" id="RU363063"/>
    </source>
</evidence>
<organism evidence="11">
    <name type="scientific">Haptolina ericina</name>
    <dbReference type="NCBI Taxonomy" id="156174"/>
    <lineage>
        <taxon>Eukaryota</taxon>
        <taxon>Haptista</taxon>
        <taxon>Haptophyta</taxon>
        <taxon>Prymnesiophyceae</taxon>
        <taxon>Prymnesiales</taxon>
        <taxon>Prymnesiaceae</taxon>
        <taxon>Haptolina</taxon>
    </lineage>
</organism>
<dbReference type="GO" id="GO:0016758">
    <property type="term" value="F:hexosyltransferase activity"/>
    <property type="evidence" value="ECO:0007669"/>
    <property type="project" value="InterPro"/>
</dbReference>
<evidence type="ECO:0000256" key="3">
    <source>
        <dbReference type="ARBA" id="ARBA00022676"/>
    </source>
</evidence>
<gene>
    <name evidence="11" type="ORF">HERI1096_LOCUS6304</name>
</gene>
<comment type="similarity">
    <text evidence="2 10">Belongs to the glycosyltransferase 31 family.</text>
</comment>
<evidence type="ECO:0000256" key="1">
    <source>
        <dbReference type="ARBA" id="ARBA00004323"/>
    </source>
</evidence>
<dbReference type="GO" id="GO:0006493">
    <property type="term" value="P:protein O-linked glycosylation"/>
    <property type="evidence" value="ECO:0007669"/>
    <property type="project" value="TreeGrafter"/>
</dbReference>
<protein>
    <recommendedName>
        <fullName evidence="10">Hexosyltransferase</fullName>
        <ecNumber evidence="10">2.4.1.-</ecNumber>
    </recommendedName>
</protein>
<evidence type="ECO:0000256" key="7">
    <source>
        <dbReference type="ARBA" id="ARBA00022989"/>
    </source>
</evidence>
<dbReference type="EMBL" id="HBHX01011333">
    <property type="protein sequence ID" value="CAE0105646.1"/>
    <property type="molecule type" value="Transcribed_RNA"/>
</dbReference>
<keyword evidence="5" id="KW-0812">Transmembrane</keyword>
<keyword evidence="6" id="KW-0735">Signal-anchor</keyword>
<sequence>MTRRTDFEQRNSLRRFFKHKCMHFFVGLPQPPLYRSFERRHAGCGSRDLEYVGPDADLPDPEISQQLHVEARQYRDLHMVNHVDSYFNVSAKILGEVIWAHTINASWVLLLDIDDASRQTASTLEFRVEELHVRLAKHHKTPLLIGNYMTCLSTANHVCMKGKFATPMALQTSKLDGPYAKLPPIPWGGDSMGLNRKAIELLLAPSARCYHPYSDHAIGLWAHHAGVVPHSWSWKAFGQQHCKLQLEHNFEPVTSMSWRCANTTHVHWFEPSTCFCDPNNPEARGALAPVTLVPL</sequence>
<keyword evidence="9" id="KW-0472">Membrane</keyword>
<dbReference type="PANTHER" id="PTHR11214:SF3">
    <property type="entry name" value="BETA-1,3-GALACTOSYLTRANSFERASE 6"/>
    <property type="match status" value="1"/>
</dbReference>
<dbReference type="GO" id="GO:0000139">
    <property type="term" value="C:Golgi membrane"/>
    <property type="evidence" value="ECO:0007669"/>
    <property type="project" value="UniProtKB-SubCell"/>
</dbReference>
<accession>A0A7S3AII1</accession>
<keyword evidence="3 10" id="KW-0328">Glycosyltransferase</keyword>
<evidence type="ECO:0000256" key="6">
    <source>
        <dbReference type="ARBA" id="ARBA00022968"/>
    </source>
</evidence>
<keyword evidence="7" id="KW-1133">Transmembrane helix</keyword>
<dbReference type="Pfam" id="PF01762">
    <property type="entry name" value="Galactosyl_T"/>
    <property type="match status" value="1"/>
</dbReference>
<evidence type="ECO:0000256" key="5">
    <source>
        <dbReference type="ARBA" id="ARBA00022692"/>
    </source>
</evidence>
<keyword evidence="8 10" id="KW-0333">Golgi apparatus</keyword>
<evidence type="ECO:0000256" key="9">
    <source>
        <dbReference type="ARBA" id="ARBA00023136"/>
    </source>
</evidence>
<dbReference type="AlphaFoldDB" id="A0A7S3AII1"/>
<comment type="subcellular location">
    <subcellularLocation>
        <location evidence="1 10">Golgi apparatus membrane</location>
        <topology evidence="1 10">Single-pass type II membrane protein</topology>
    </subcellularLocation>
</comment>
<dbReference type="PANTHER" id="PTHR11214">
    <property type="entry name" value="BETA-1,3-N-ACETYLGLUCOSAMINYLTRANSFERASE"/>
    <property type="match status" value="1"/>
</dbReference>
<keyword evidence="4" id="KW-0808">Transferase</keyword>
<dbReference type="InterPro" id="IPR002659">
    <property type="entry name" value="Glyco_trans_31"/>
</dbReference>